<dbReference type="Proteomes" id="UP000006844">
    <property type="component" value="Chromosome"/>
</dbReference>
<dbReference type="Gene3D" id="3.20.20.70">
    <property type="entry name" value="Aldolase class I"/>
    <property type="match status" value="1"/>
</dbReference>
<dbReference type="STRING" id="401053.AciPR4_2739"/>
<dbReference type="OrthoDB" id="9770698at2"/>
<keyword evidence="3" id="KW-1185">Reference proteome</keyword>
<dbReference type="EMBL" id="CP002467">
    <property type="protein sequence ID" value="ADV83513.1"/>
    <property type="molecule type" value="Genomic_DNA"/>
</dbReference>
<name>E8V2N8_TERSS</name>
<dbReference type="SUPFAM" id="SSF51569">
    <property type="entry name" value="Aldolase"/>
    <property type="match status" value="1"/>
</dbReference>
<dbReference type="AlphaFoldDB" id="E8V2N8"/>
<dbReference type="InterPro" id="IPR013785">
    <property type="entry name" value="Aldolase_TIM"/>
</dbReference>
<dbReference type="GO" id="GO:0008840">
    <property type="term" value="F:4-hydroxy-tetrahydrodipicolinate synthase activity"/>
    <property type="evidence" value="ECO:0007669"/>
    <property type="project" value="TreeGrafter"/>
</dbReference>
<accession>E8V2N8</accession>
<proteinExistence type="predicted"/>
<organism evidence="2 3">
    <name type="scientific">Terriglobus saanensis (strain ATCC BAA-1853 / DSM 23119 / SP1PR4)</name>
    <dbReference type="NCBI Taxonomy" id="401053"/>
    <lineage>
        <taxon>Bacteria</taxon>
        <taxon>Pseudomonadati</taxon>
        <taxon>Acidobacteriota</taxon>
        <taxon>Terriglobia</taxon>
        <taxon>Terriglobales</taxon>
        <taxon>Acidobacteriaceae</taxon>
        <taxon>Terriglobus</taxon>
    </lineage>
</organism>
<gene>
    <name evidence="2" type="ordered locus">AciPR4_2739</name>
</gene>
<dbReference type="SMART" id="SM01130">
    <property type="entry name" value="DHDPS"/>
    <property type="match status" value="1"/>
</dbReference>
<evidence type="ECO:0000313" key="3">
    <source>
        <dbReference type="Proteomes" id="UP000006844"/>
    </source>
</evidence>
<dbReference type="KEGG" id="tsa:AciPR4_2739"/>
<protein>
    <recommendedName>
        <fullName evidence="4">Dihydrodipicolinate synthetase</fullName>
    </recommendedName>
</protein>
<reference evidence="2 3" key="1">
    <citation type="journal article" date="2012" name="Stand. Genomic Sci.">
        <title>Complete genome sequence of Terriglobus saanensis type strain SP1PR4(T), an Acidobacteria from tundra soil.</title>
        <authorList>
            <person name="Rawat S.R."/>
            <person name="Mannisto M.K."/>
            <person name="Starovoytov V."/>
            <person name="Goodwin L."/>
            <person name="Nolan M."/>
            <person name="Hauser L."/>
            <person name="Land M."/>
            <person name="Davenport K.W."/>
            <person name="Woyke T."/>
            <person name="Haggblom M.M."/>
        </authorList>
    </citation>
    <scope>NUCLEOTIDE SEQUENCE</scope>
    <source>
        <strain evidence="3">ATCC BAA-1853 / DSM 23119 / SP1PR4</strain>
    </source>
</reference>
<dbReference type="RefSeq" id="WP_013569246.1">
    <property type="nucleotide sequence ID" value="NC_014963.1"/>
</dbReference>
<evidence type="ECO:0008006" key="4">
    <source>
        <dbReference type="Google" id="ProtNLM"/>
    </source>
</evidence>
<dbReference type="PANTHER" id="PTHR12128:SF51">
    <property type="entry name" value="BLL4205 PROTEIN"/>
    <property type="match status" value="1"/>
</dbReference>
<dbReference type="eggNOG" id="COG0329">
    <property type="taxonomic scope" value="Bacteria"/>
</dbReference>
<sequence length="345" mass="38007">MDASKSIWMQKLRAGGVIPAHPLALTSERKLDERHQRALSRYYRAAGANGVAVGVHSTQFEIRQPQFNLYKPVLELAAETLAGSDMVMVAGVCGKTTQALAEARTASDLGYNTALLSLAAMGEAPVDEILAHIRAVGQVMPILGFYLQPAVGGRIFPYDFWRRFAEIESVIAIKIAPFHRYATQDVLRGVIASGRSDQITLYTGNDDHIVLDLLSPFTYAGKTVRMHGGLLGHWAVWTQTAVAMHREIREVVASDGPIDLKWIVRNGKVTDMNGAIFDVANHFHGCIAGIHEVLRRQGLMAGRWCLNPKEDLSIGQMEEIDRVVAAYPHLVDDAFIKQNLDAWLA</sequence>
<evidence type="ECO:0000256" key="1">
    <source>
        <dbReference type="ARBA" id="ARBA00023239"/>
    </source>
</evidence>
<dbReference type="HOGENOM" id="CLU_794066_0_0_0"/>
<dbReference type="PANTHER" id="PTHR12128">
    <property type="entry name" value="DIHYDRODIPICOLINATE SYNTHASE"/>
    <property type="match status" value="1"/>
</dbReference>
<dbReference type="InterPro" id="IPR002220">
    <property type="entry name" value="DapA-like"/>
</dbReference>
<keyword evidence="1" id="KW-0456">Lyase</keyword>
<evidence type="ECO:0000313" key="2">
    <source>
        <dbReference type="EMBL" id="ADV83513.1"/>
    </source>
</evidence>